<dbReference type="GO" id="GO:0070681">
    <property type="term" value="P:glutaminyl-tRNAGln biosynthesis via transamidation"/>
    <property type="evidence" value="ECO:0007669"/>
    <property type="project" value="TreeGrafter"/>
</dbReference>
<dbReference type="SUPFAM" id="SSF141000">
    <property type="entry name" value="Glu-tRNAGln amidotransferase C subunit"/>
    <property type="match status" value="1"/>
</dbReference>
<dbReference type="Pfam" id="PF02686">
    <property type="entry name" value="GatC"/>
    <property type="match status" value="1"/>
</dbReference>
<dbReference type="Gene3D" id="1.10.20.60">
    <property type="entry name" value="Glu-tRNAGln amidotransferase C subunit, N-terminal domain"/>
    <property type="match status" value="1"/>
</dbReference>
<organism evidence="1">
    <name type="scientific">hot springs metagenome</name>
    <dbReference type="NCBI Taxonomy" id="433727"/>
    <lineage>
        <taxon>unclassified sequences</taxon>
        <taxon>metagenomes</taxon>
        <taxon>ecological metagenomes</taxon>
    </lineage>
</organism>
<sequence length="95" mass="10721">MKITTEDVKHIARLSRLYLSDDEIETFSGQLSSIIEYVEQLNSLDTDNIEPTSHVIPLNNVMRDDIPSVSLSVGDAIKNAPDSTEKFYRVPKIIE</sequence>
<dbReference type="InterPro" id="IPR003837">
    <property type="entry name" value="GatC"/>
</dbReference>
<keyword evidence="1" id="KW-0808">Transferase</keyword>
<evidence type="ECO:0000313" key="1">
    <source>
        <dbReference type="EMBL" id="GER92595.1"/>
    </source>
</evidence>
<accession>A0A5J4KXA4</accession>
<protein>
    <submittedName>
        <fullName evidence="1">Asp-tRNA(Asn)/Glu-tRNA(Gln) amidotransferase GatCAB subunit C</fullName>
    </submittedName>
</protein>
<dbReference type="InterPro" id="IPR036113">
    <property type="entry name" value="Asp/Glu-ADT_sf_sub_c"/>
</dbReference>
<dbReference type="HAMAP" id="MF_00122">
    <property type="entry name" value="GatC"/>
    <property type="match status" value="1"/>
</dbReference>
<dbReference type="GO" id="GO:0016740">
    <property type="term" value="F:transferase activity"/>
    <property type="evidence" value="ECO:0007669"/>
    <property type="project" value="UniProtKB-KW"/>
</dbReference>
<dbReference type="PANTHER" id="PTHR15004:SF0">
    <property type="entry name" value="GLUTAMYL-TRNA(GLN) AMIDOTRANSFERASE SUBUNIT C, MITOCHONDRIAL"/>
    <property type="match status" value="1"/>
</dbReference>
<reference evidence="1" key="1">
    <citation type="submission" date="2019-10" db="EMBL/GenBank/DDBJ databases">
        <title>Metagenomic sequencing of thiosulfate-disproportionating enrichment culture.</title>
        <authorList>
            <person name="Umezawa K."/>
            <person name="Kojima H."/>
            <person name="Fukui M."/>
        </authorList>
    </citation>
    <scope>NUCLEOTIDE SEQUENCE</scope>
    <source>
        <strain evidence="1">45J</strain>
    </source>
</reference>
<dbReference type="EMBL" id="BLAB01000001">
    <property type="protein sequence ID" value="GER92595.1"/>
    <property type="molecule type" value="Genomic_DNA"/>
</dbReference>
<dbReference type="NCBIfam" id="TIGR00135">
    <property type="entry name" value="gatC"/>
    <property type="match status" value="1"/>
</dbReference>
<comment type="caution">
    <text evidence="1">The sequence shown here is derived from an EMBL/GenBank/DDBJ whole genome shotgun (WGS) entry which is preliminary data.</text>
</comment>
<proteinExistence type="inferred from homology"/>
<dbReference type="PANTHER" id="PTHR15004">
    <property type="entry name" value="GLUTAMYL-TRNA(GLN) AMIDOTRANSFERASE SUBUNIT C, MITOCHONDRIAL"/>
    <property type="match status" value="1"/>
</dbReference>
<dbReference type="GO" id="GO:0006450">
    <property type="term" value="P:regulation of translational fidelity"/>
    <property type="evidence" value="ECO:0007669"/>
    <property type="project" value="InterPro"/>
</dbReference>
<dbReference type="AlphaFoldDB" id="A0A5J4KXA4"/>
<gene>
    <name evidence="1" type="ORF">A45J_0313</name>
</gene>
<name>A0A5J4KXA4_9ZZZZ</name>